<evidence type="ECO:0000256" key="1">
    <source>
        <dbReference type="SAM" id="Phobius"/>
    </source>
</evidence>
<comment type="caution">
    <text evidence="2">The sequence shown here is derived from an EMBL/GenBank/DDBJ whole genome shotgun (WGS) entry which is preliminary data.</text>
</comment>
<reference evidence="3" key="1">
    <citation type="journal article" date="2019" name="Int. J. Syst. Evol. Microbiol.">
        <title>The Global Catalogue of Microorganisms (GCM) 10K type strain sequencing project: providing services to taxonomists for standard genome sequencing and annotation.</title>
        <authorList>
            <consortium name="The Broad Institute Genomics Platform"/>
            <consortium name="The Broad Institute Genome Sequencing Center for Infectious Disease"/>
            <person name="Wu L."/>
            <person name="Ma J."/>
        </authorList>
    </citation>
    <scope>NUCLEOTIDE SEQUENCE [LARGE SCALE GENOMIC DNA]</scope>
    <source>
        <strain evidence="3">DFY28</strain>
    </source>
</reference>
<evidence type="ECO:0000313" key="3">
    <source>
        <dbReference type="Proteomes" id="UP001597237"/>
    </source>
</evidence>
<dbReference type="EMBL" id="JBHUEY010000001">
    <property type="protein sequence ID" value="MFD1782258.1"/>
    <property type="molecule type" value="Genomic_DNA"/>
</dbReference>
<feature type="transmembrane region" description="Helical" evidence="1">
    <location>
        <begin position="62"/>
        <end position="85"/>
    </location>
</feature>
<gene>
    <name evidence="2" type="ORF">ACFSC0_02545</name>
</gene>
<feature type="transmembrane region" description="Helical" evidence="1">
    <location>
        <begin position="30"/>
        <end position="50"/>
    </location>
</feature>
<keyword evidence="3" id="KW-1185">Reference proteome</keyword>
<keyword evidence="1" id="KW-0472">Membrane</keyword>
<dbReference type="Proteomes" id="UP001597237">
    <property type="component" value="Unassembled WGS sequence"/>
</dbReference>
<name>A0ABW4MXL4_9CAUL</name>
<dbReference type="RefSeq" id="WP_377280682.1">
    <property type="nucleotide sequence ID" value="NZ_JBHRSI010000001.1"/>
</dbReference>
<evidence type="ECO:0000313" key="2">
    <source>
        <dbReference type="EMBL" id="MFD1782258.1"/>
    </source>
</evidence>
<sequence>MVALFAGVGWCVLVATLLSPAKLTKGAANTATVLGIAHLAFAISFGWPAYPPYYDSPMRRFWGASAFMAALCLCAMVIVGGVLGARRSQRRE</sequence>
<protein>
    <submittedName>
        <fullName evidence="2">Uncharacterized protein</fullName>
    </submittedName>
</protein>
<organism evidence="2 3">
    <name type="scientific">Phenylobacterium terrae</name>
    <dbReference type="NCBI Taxonomy" id="2665495"/>
    <lineage>
        <taxon>Bacteria</taxon>
        <taxon>Pseudomonadati</taxon>
        <taxon>Pseudomonadota</taxon>
        <taxon>Alphaproteobacteria</taxon>
        <taxon>Caulobacterales</taxon>
        <taxon>Caulobacteraceae</taxon>
        <taxon>Phenylobacterium</taxon>
    </lineage>
</organism>
<keyword evidence="1" id="KW-1133">Transmembrane helix</keyword>
<proteinExistence type="predicted"/>
<keyword evidence="1" id="KW-0812">Transmembrane</keyword>
<accession>A0ABW4MXL4</accession>